<dbReference type="Pfam" id="PF20060">
    <property type="entry name" value="DUF6459"/>
    <property type="match status" value="1"/>
</dbReference>
<dbReference type="RefSeq" id="WP_259526214.1">
    <property type="nucleotide sequence ID" value="NZ_JANLCK010000003.1"/>
</dbReference>
<feature type="compositionally biased region" description="Pro residues" evidence="1">
    <location>
        <begin position="8"/>
        <end position="29"/>
    </location>
</feature>
<evidence type="ECO:0000256" key="1">
    <source>
        <dbReference type="SAM" id="MobiDB-lite"/>
    </source>
</evidence>
<accession>A0AA41XH93</accession>
<reference evidence="2" key="1">
    <citation type="submission" date="2022-08" db="EMBL/GenBank/DDBJ databases">
        <authorList>
            <person name="Deng Y."/>
            <person name="Han X.-F."/>
            <person name="Zhang Y.-Q."/>
        </authorList>
    </citation>
    <scope>NUCLEOTIDE SEQUENCE</scope>
    <source>
        <strain evidence="2">CPCC 203407</strain>
    </source>
</reference>
<dbReference type="Proteomes" id="UP001165587">
    <property type="component" value="Unassembled WGS sequence"/>
</dbReference>
<gene>
    <name evidence="2" type="ORF">N1028_07085</name>
</gene>
<protein>
    <submittedName>
        <fullName evidence="2">Rv3235 family protein</fullName>
    </submittedName>
</protein>
<comment type="caution">
    <text evidence="2">The sequence shown here is derived from an EMBL/GenBank/DDBJ whole genome shotgun (WGS) entry which is preliminary data.</text>
</comment>
<evidence type="ECO:0000313" key="3">
    <source>
        <dbReference type="Proteomes" id="UP001165587"/>
    </source>
</evidence>
<evidence type="ECO:0000313" key="2">
    <source>
        <dbReference type="EMBL" id="MCS5725658.1"/>
    </source>
</evidence>
<sequence>MSAQTITLPPPPTRAPAPPRAPAMAPAPPSARIVSIRREPDADPPPDPLPDPRPLAENLARCVIEILAGTRDLDQIARWLSTDVHAHLMKRVVLSARARRVRDEAPSRPTFSLGRAVISQPGPGIVEAVVIVHGRARSRAVAIRLEQLGRRWRASAIHVL</sequence>
<organism evidence="2 3">
    <name type="scientific">Herbiconiux oxytropis</name>
    <dbReference type="NCBI Taxonomy" id="2970915"/>
    <lineage>
        <taxon>Bacteria</taxon>
        <taxon>Bacillati</taxon>
        <taxon>Actinomycetota</taxon>
        <taxon>Actinomycetes</taxon>
        <taxon>Micrococcales</taxon>
        <taxon>Microbacteriaceae</taxon>
        <taxon>Herbiconiux</taxon>
    </lineage>
</organism>
<proteinExistence type="predicted"/>
<dbReference type="EMBL" id="JANLCK010000003">
    <property type="protein sequence ID" value="MCS5725658.1"/>
    <property type="molecule type" value="Genomic_DNA"/>
</dbReference>
<feature type="region of interest" description="Disordered" evidence="1">
    <location>
        <begin position="1"/>
        <end position="54"/>
    </location>
</feature>
<dbReference type="InterPro" id="IPR045596">
    <property type="entry name" value="DUF6459"/>
</dbReference>
<name>A0AA41XH93_9MICO</name>
<dbReference type="AlphaFoldDB" id="A0AA41XH93"/>
<keyword evidence="3" id="KW-1185">Reference proteome</keyword>
<feature type="compositionally biased region" description="Pro residues" evidence="1">
    <location>
        <begin position="43"/>
        <end position="53"/>
    </location>
</feature>